<dbReference type="SFLD" id="SFLDS00029">
    <property type="entry name" value="Radical_SAM"/>
    <property type="match status" value="1"/>
</dbReference>
<comment type="caution">
    <text evidence="12">The sequence shown here is derived from an EMBL/GenBank/DDBJ whole genome shotgun (WGS) entry which is preliminary data.</text>
</comment>
<name>A0A7X1FQ06_9SPHN</name>
<evidence type="ECO:0000256" key="2">
    <source>
        <dbReference type="ARBA" id="ARBA00022485"/>
    </source>
</evidence>
<organism evidence="12 13">
    <name type="scientific">Novosphingobium flavum</name>
    <dbReference type="NCBI Taxonomy" id="1778672"/>
    <lineage>
        <taxon>Bacteria</taxon>
        <taxon>Pseudomonadati</taxon>
        <taxon>Pseudomonadota</taxon>
        <taxon>Alphaproteobacteria</taxon>
        <taxon>Sphingomonadales</taxon>
        <taxon>Sphingomonadaceae</taxon>
        <taxon>Novosphingobium</taxon>
    </lineage>
</organism>
<dbReference type="InterPro" id="IPR007197">
    <property type="entry name" value="rSAM"/>
</dbReference>
<keyword evidence="8" id="KW-0411">Iron-sulfur</keyword>
<dbReference type="InterPro" id="IPR013848">
    <property type="entry name" value="Methylthiotransferase_N"/>
</dbReference>
<dbReference type="Pfam" id="PF04055">
    <property type="entry name" value="Radical_SAM"/>
    <property type="match status" value="1"/>
</dbReference>
<protein>
    <submittedName>
        <fullName evidence="12">MiaB/RimO family radical SAM methylthiotransferase</fullName>
        <ecNumber evidence="12">2.8.4.-</ecNumber>
    </submittedName>
</protein>
<dbReference type="InterPro" id="IPR020612">
    <property type="entry name" value="Methylthiotransferase_CS"/>
</dbReference>
<keyword evidence="13" id="KW-1185">Reference proteome</keyword>
<dbReference type="InterPro" id="IPR005839">
    <property type="entry name" value="Methylthiotransferase"/>
</dbReference>
<dbReference type="InterPro" id="IPR006638">
    <property type="entry name" value="Elp3/MiaA/NifB-like_rSAM"/>
</dbReference>
<evidence type="ECO:0000313" key="12">
    <source>
        <dbReference type="EMBL" id="MBC2664851.1"/>
    </source>
</evidence>
<evidence type="ECO:0000259" key="11">
    <source>
        <dbReference type="PROSITE" id="PS51918"/>
    </source>
</evidence>
<dbReference type="Proteomes" id="UP000566813">
    <property type="component" value="Unassembled WGS sequence"/>
</dbReference>
<comment type="cofactor">
    <cofactor evidence="1">
        <name>[4Fe-4S] cluster</name>
        <dbReference type="ChEBI" id="CHEBI:49883"/>
    </cofactor>
</comment>
<evidence type="ECO:0000256" key="7">
    <source>
        <dbReference type="ARBA" id="ARBA00023004"/>
    </source>
</evidence>
<dbReference type="GO" id="GO:0051539">
    <property type="term" value="F:4 iron, 4 sulfur cluster binding"/>
    <property type="evidence" value="ECO:0007669"/>
    <property type="project" value="UniProtKB-KW"/>
</dbReference>
<dbReference type="PROSITE" id="PS51449">
    <property type="entry name" value="MTTASE_N"/>
    <property type="match status" value="1"/>
</dbReference>
<keyword evidence="4 12" id="KW-0808">Transferase</keyword>
<reference evidence="12 13" key="1">
    <citation type="submission" date="2020-08" db="EMBL/GenBank/DDBJ databases">
        <title>The genome sequence of type strain Novosphingobium flavum NBRC 111647.</title>
        <authorList>
            <person name="Liu Y."/>
        </authorList>
    </citation>
    <scope>NUCLEOTIDE SEQUENCE [LARGE SCALE GENOMIC DNA]</scope>
    <source>
        <strain evidence="12 13">NBRC 111647</strain>
    </source>
</reference>
<proteinExistence type="predicted"/>
<dbReference type="GO" id="GO:0005829">
    <property type="term" value="C:cytosol"/>
    <property type="evidence" value="ECO:0007669"/>
    <property type="project" value="TreeGrafter"/>
</dbReference>
<dbReference type="InterPro" id="IPR005840">
    <property type="entry name" value="Ribosomal_uS12_MeSTrfase_RimO"/>
</dbReference>
<gene>
    <name evidence="12" type="ORF">H7F51_04905</name>
</gene>
<dbReference type="SUPFAM" id="SSF102114">
    <property type="entry name" value="Radical SAM enzymes"/>
    <property type="match status" value="1"/>
</dbReference>
<dbReference type="InterPro" id="IPR038135">
    <property type="entry name" value="Methylthiotransferase_N_sf"/>
</dbReference>
<sequence length="421" mass="45570">MDRRRPRHDDRPGHRGLPRGLRSRRLRGSCVTVEVVSLGCRLNLSESESLRTMLSGADDLVVINSCAVTAEAVRQTRQAIRRARRQRPDARLLVTGCAAEVEREALAAMPEVDGLVANPTKLDPRAWNVPTAQAPAISAAYTRAYVAVQNGCDHACTFCVIPQGRGPSRSLPVAAVLRQIETHLARGTAEIVLTGVDLTSWGHDLPGQPRLGALASAILDAFPVLPRLRLSSLDGIEIDTDLLDLLAGEARVMPHVHLSLQHGHDLILKRMKRRHSRADALSLVAALKARRPDIAVGADLITGFPTEDEAMHAANLSIVRELGVVHGHVFPYSPRPGTPAARMPQQPPPTIRRRAAELRAVVAEVRTDWLETLVGKPLCVLAERDGTGHAENFARVRLGPEVQPGTVVTMIPSAIAEGMLA</sequence>
<dbReference type="Gene3D" id="3.80.30.20">
    <property type="entry name" value="tm_1862 like domain"/>
    <property type="match status" value="1"/>
</dbReference>
<dbReference type="InterPro" id="IPR023404">
    <property type="entry name" value="rSAM_horseshoe"/>
</dbReference>
<evidence type="ECO:0000256" key="1">
    <source>
        <dbReference type="ARBA" id="ARBA00001966"/>
    </source>
</evidence>
<dbReference type="NCBIfam" id="TIGR00089">
    <property type="entry name" value="MiaB/RimO family radical SAM methylthiotransferase"/>
    <property type="match status" value="1"/>
</dbReference>
<dbReference type="GO" id="GO:0006400">
    <property type="term" value="P:tRNA modification"/>
    <property type="evidence" value="ECO:0007669"/>
    <property type="project" value="InterPro"/>
</dbReference>
<dbReference type="InterPro" id="IPR058240">
    <property type="entry name" value="rSAM_sf"/>
</dbReference>
<dbReference type="SMART" id="SM00729">
    <property type="entry name" value="Elp3"/>
    <property type="match status" value="1"/>
</dbReference>
<evidence type="ECO:0000256" key="8">
    <source>
        <dbReference type="ARBA" id="ARBA00023014"/>
    </source>
</evidence>
<dbReference type="Pfam" id="PF00919">
    <property type="entry name" value="UPF0004"/>
    <property type="match status" value="1"/>
</dbReference>
<feature type="compositionally biased region" description="Basic and acidic residues" evidence="9">
    <location>
        <begin position="1"/>
        <end position="13"/>
    </location>
</feature>
<keyword evidence="7" id="KW-0408">Iron</keyword>
<dbReference type="CDD" id="cd01335">
    <property type="entry name" value="Radical_SAM"/>
    <property type="match status" value="1"/>
</dbReference>
<keyword evidence="2" id="KW-0004">4Fe-4S</keyword>
<dbReference type="GO" id="GO:0046872">
    <property type="term" value="F:metal ion binding"/>
    <property type="evidence" value="ECO:0007669"/>
    <property type="project" value="UniProtKB-KW"/>
</dbReference>
<dbReference type="AlphaFoldDB" id="A0A7X1FQ06"/>
<feature type="region of interest" description="Disordered" evidence="9">
    <location>
        <begin position="1"/>
        <end position="21"/>
    </location>
</feature>
<dbReference type="GO" id="GO:0035599">
    <property type="term" value="F:aspartic acid methylthiotransferase activity"/>
    <property type="evidence" value="ECO:0007669"/>
    <property type="project" value="TreeGrafter"/>
</dbReference>
<evidence type="ECO:0000256" key="9">
    <source>
        <dbReference type="SAM" id="MobiDB-lite"/>
    </source>
</evidence>
<evidence type="ECO:0000259" key="10">
    <source>
        <dbReference type="PROSITE" id="PS51449"/>
    </source>
</evidence>
<dbReference type="PANTHER" id="PTHR43837:SF1">
    <property type="entry name" value="RIBOSOMAL PROTEIN US12 METHYLTHIOTRANSFERASE RIMO"/>
    <property type="match status" value="1"/>
</dbReference>
<dbReference type="EMBL" id="JACLAW010000003">
    <property type="protein sequence ID" value="MBC2664851.1"/>
    <property type="molecule type" value="Genomic_DNA"/>
</dbReference>
<evidence type="ECO:0000256" key="3">
    <source>
        <dbReference type="ARBA" id="ARBA00022490"/>
    </source>
</evidence>
<dbReference type="PROSITE" id="PS01278">
    <property type="entry name" value="MTTASE_RADICAL"/>
    <property type="match status" value="1"/>
</dbReference>
<evidence type="ECO:0000256" key="4">
    <source>
        <dbReference type="ARBA" id="ARBA00022679"/>
    </source>
</evidence>
<evidence type="ECO:0000256" key="5">
    <source>
        <dbReference type="ARBA" id="ARBA00022691"/>
    </source>
</evidence>
<feature type="domain" description="MTTase N-terminal" evidence="10">
    <location>
        <begin position="31"/>
        <end position="132"/>
    </location>
</feature>
<accession>A0A7X1FQ06</accession>
<dbReference type="EC" id="2.8.4.-" evidence="12"/>
<evidence type="ECO:0000256" key="6">
    <source>
        <dbReference type="ARBA" id="ARBA00022723"/>
    </source>
</evidence>
<dbReference type="PANTHER" id="PTHR43837">
    <property type="entry name" value="RIBOSOMAL PROTEIN S12 METHYLTHIOTRANSFERASE RIMO"/>
    <property type="match status" value="1"/>
</dbReference>
<dbReference type="SFLD" id="SFLDG01082">
    <property type="entry name" value="B12-binding_domain_containing"/>
    <property type="match status" value="1"/>
</dbReference>
<feature type="domain" description="Radical SAM core" evidence="11">
    <location>
        <begin position="138"/>
        <end position="371"/>
    </location>
</feature>
<evidence type="ECO:0000313" key="13">
    <source>
        <dbReference type="Proteomes" id="UP000566813"/>
    </source>
</evidence>
<dbReference type="Gene3D" id="3.40.50.12160">
    <property type="entry name" value="Methylthiotransferase, N-terminal domain"/>
    <property type="match status" value="1"/>
</dbReference>
<keyword evidence="5" id="KW-0949">S-adenosyl-L-methionine</keyword>
<keyword evidence="6" id="KW-0479">Metal-binding</keyword>
<dbReference type="PROSITE" id="PS51918">
    <property type="entry name" value="RADICAL_SAM"/>
    <property type="match status" value="1"/>
</dbReference>
<keyword evidence="3" id="KW-0963">Cytoplasm</keyword>